<evidence type="ECO:0000313" key="1">
    <source>
        <dbReference type="EMBL" id="PWZ30533.1"/>
    </source>
</evidence>
<sequence>SCRAWTVASARIADPARHDYIFYFTKNIYI</sequence>
<comment type="caution">
    <text evidence="1">The sequence shown here is derived from an EMBL/GenBank/DDBJ whole genome shotgun (WGS) entry which is preliminary data.</text>
</comment>
<protein>
    <submittedName>
        <fullName evidence="1">Uncharacterized protein</fullName>
    </submittedName>
</protein>
<reference evidence="1 2" key="1">
    <citation type="journal article" date="2018" name="Nat. Genet.">
        <title>Extensive intraspecific gene order and gene structural variations between Mo17 and other maize genomes.</title>
        <authorList>
            <person name="Sun S."/>
            <person name="Zhou Y."/>
            <person name="Chen J."/>
            <person name="Shi J."/>
            <person name="Zhao H."/>
            <person name="Zhao H."/>
            <person name="Song W."/>
            <person name="Zhang M."/>
            <person name="Cui Y."/>
            <person name="Dong X."/>
            <person name="Liu H."/>
            <person name="Ma X."/>
            <person name="Jiao Y."/>
            <person name="Wang B."/>
            <person name="Wei X."/>
            <person name="Stein J.C."/>
            <person name="Glaubitz J.C."/>
            <person name="Lu F."/>
            <person name="Yu G."/>
            <person name="Liang C."/>
            <person name="Fengler K."/>
            <person name="Li B."/>
            <person name="Rafalski A."/>
            <person name="Schnable P.S."/>
            <person name="Ware D.H."/>
            <person name="Buckler E.S."/>
            <person name="Lai J."/>
        </authorList>
    </citation>
    <scope>NUCLEOTIDE SEQUENCE [LARGE SCALE GENOMIC DNA]</scope>
    <source>
        <strain evidence="2">cv. Missouri 17</strain>
        <tissue evidence="1">Seedling</tissue>
    </source>
</reference>
<evidence type="ECO:0000313" key="2">
    <source>
        <dbReference type="Proteomes" id="UP000251960"/>
    </source>
</evidence>
<name>A0A3L6FC98_MAIZE</name>
<dbReference type="Proteomes" id="UP000251960">
    <property type="component" value="Chromosome 3"/>
</dbReference>
<accession>A0A3L6FC98</accession>
<organism evidence="1 2">
    <name type="scientific">Zea mays</name>
    <name type="common">Maize</name>
    <dbReference type="NCBI Taxonomy" id="4577"/>
    <lineage>
        <taxon>Eukaryota</taxon>
        <taxon>Viridiplantae</taxon>
        <taxon>Streptophyta</taxon>
        <taxon>Embryophyta</taxon>
        <taxon>Tracheophyta</taxon>
        <taxon>Spermatophyta</taxon>
        <taxon>Magnoliopsida</taxon>
        <taxon>Liliopsida</taxon>
        <taxon>Poales</taxon>
        <taxon>Poaceae</taxon>
        <taxon>PACMAD clade</taxon>
        <taxon>Panicoideae</taxon>
        <taxon>Andropogonodae</taxon>
        <taxon>Andropogoneae</taxon>
        <taxon>Tripsacinae</taxon>
        <taxon>Zea</taxon>
    </lineage>
</organism>
<feature type="non-terminal residue" evidence="1">
    <location>
        <position position="1"/>
    </location>
</feature>
<dbReference type="AlphaFoldDB" id="A0A3L6FC98"/>
<gene>
    <name evidence="1" type="ORF">Zm00014a_005340</name>
</gene>
<dbReference type="EMBL" id="NCVQ01000004">
    <property type="protein sequence ID" value="PWZ30533.1"/>
    <property type="molecule type" value="Genomic_DNA"/>
</dbReference>
<proteinExistence type="predicted"/>